<evidence type="ECO:0000256" key="13">
    <source>
        <dbReference type="RuleBase" id="RU367158"/>
    </source>
</evidence>
<keyword evidence="13" id="KW-0496">Mitochondrion</keyword>
<dbReference type="SUPFAM" id="SSF56176">
    <property type="entry name" value="FAD-binding/transporter-associated domain-like"/>
    <property type="match status" value="1"/>
</dbReference>
<evidence type="ECO:0000256" key="3">
    <source>
        <dbReference type="ARBA" id="ARBA00005083"/>
    </source>
</evidence>
<comment type="pathway">
    <text evidence="4">Cofactor biosynthesis; L-ascorbate biosynthesis.</text>
</comment>
<evidence type="ECO:0000256" key="9">
    <source>
        <dbReference type="ARBA" id="ARBA00022827"/>
    </source>
</evidence>
<dbReference type="InterPro" id="IPR006094">
    <property type="entry name" value="Oxid_FAD_bind_N"/>
</dbReference>
<feature type="domain" description="FAD-binding PCMH-type" evidence="15">
    <location>
        <begin position="37"/>
        <end position="207"/>
    </location>
</feature>
<dbReference type="AlphaFoldDB" id="A0A8H4QCV0"/>
<keyword evidence="7 13" id="KW-0285">Flavoprotein</keyword>
<dbReference type="Gene3D" id="3.30.43.10">
    <property type="entry name" value="Uridine Diphospho-n-acetylenolpyruvylglucosamine Reductase, domain 2"/>
    <property type="match status" value="1"/>
</dbReference>
<dbReference type="InterPro" id="IPR036318">
    <property type="entry name" value="FAD-bd_PCMH-like_sf"/>
</dbReference>
<evidence type="ECO:0000256" key="6">
    <source>
        <dbReference type="ARBA" id="ARBA00013136"/>
    </source>
</evidence>
<evidence type="ECO:0000313" key="16">
    <source>
        <dbReference type="EMBL" id="KAF4595191.1"/>
    </source>
</evidence>
<keyword evidence="10 13" id="KW-0560">Oxidoreductase</keyword>
<evidence type="ECO:0000256" key="4">
    <source>
        <dbReference type="ARBA" id="ARBA00005147"/>
    </source>
</evidence>
<dbReference type="PROSITE" id="PS51387">
    <property type="entry name" value="FAD_PCMH"/>
    <property type="match status" value="1"/>
</dbReference>
<evidence type="ECO:0000256" key="8">
    <source>
        <dbReference type="ARBA" id="ARBA00022644"/>
    </source>
</evidence>
<dbReference type="PANTHER" id="PTHR43762">
    <property type="entry name" value="L-GULONOLACTONE OXIDASE"/>
    <property type="match status" value="1"/>
</dbReference>
<keyword evidence="8" id="KW-0060">Ascorbate biosynthesis</keyword>
<dbReference type="GO" id="GO:0019853">
    <property type="term" value="P:L-ascorbic acid biosynthetic process"/>
    <property type="evidence" value="ECO:0007669"/>
    <property type="project" value="UniProtKB-UniPathway"/>
</dbReference>
<keyword evidence="9 13" id="KW-0274">FAD</keyword>
<dbReference type="Pfam" id="PF01565">
    <property type="entry name" value="FAD_binding_4"/>
    <property type="match status" value="1"/>
</dbReference>
<accession>A0A8H4QCV0</accession>
<dbReference type="InterPro" id="IPR016171">
    <property type="entry name" value="Vanillyl_alc_oxidase_C-sub2"/>
</dbReference>
<dbReference type="Gene3D" id="3.30.465.10">
    <property type="match status" value="1"/>
</dbReference>
<dbReference type="PIRSF" id="PIRSF000136">
    <property type="entry name" value="LGO_GLO"/>
    <property type="match status" value="1"/>
</dbReference>
<dbReference type="PROSITE" id="PS00862">
    <property type="entry name" value="OX2_COVAL_FAD"/>
    <property type="match status" value="1"/>
</dbReference>
<dbReference type="EC" id="1.1.3.37" evidence="6 13"/>
<comment type="cofactor">
    <cofactor evidence="1 13">
        <name>FAD</name>
        <dbReference type="ChEBI" id="CHEBI:57692"/>
    </cofactor>
</comment>
<keyword evidence="11" id="KW-0472">Membrane</keyword>
<evidence type="ECO:0000256" key="2">
    <source>
        <dbReference type="ARBA" id="ARBA00004370"/>
    </source>
</evidence>
<comment type="pathway">
    <text evidence="3 13">Cofactor biosynthesis; D-erythroascorbate biosynthesis; dehydro-D-arabinono-1,4-lactone from D-arabinose: step 2/2.</text>
</comment>
<comment type="catalytic activity">
    <reaction evidence="13">
        <text>D-arabinono-1,4-lactone + O2 = dehydro-D-arabinono-1,4-lactone + H2O2 + H(+)</text>
        <dbReference type="Rhea" id="RHEA:23756"/>
        <dbReference type="ChEBI" id="CHEBI:15378"/>
        <dbReference type="ChEBI" id="CHEBI:15379"/>
        <dbReference type="ChEBI" id="CHEBI:16240"/>
        <dbReference type="ChEBI" id="CHEBI:16292"/>
        <dbReference type="ChEBI" id="CHEBI:58277"/>
        <dbReference type="EC" id="1.1.3.37"/>
    </reaction>
</comment>
<keyword evidence="17" id="KW-1185">Reference proteome</keyword>
<dbReference type="Gene3D" id="1.10.45.10">
    <property type="entry name" value="Vanillyl-alcohol Oxidase, Chain A, domain 4"/>
    <property type="match status" value="1"/>
</dbReference>
<reference evidence="16 17" key="1">
    <citation type="journal article" date="2020" name="G3 (Bethesda)">
        <title>Genetic Underpinnings of Host Manipulation by Ophiocordyceps as Revealed by Comparative Transcriptomics.</title>
        <authorList>
            <person name="Will I."/>
            <person name="Das B."/>
            <person name="Trinh T."/>
            <person name="Brachmann A."/>
            <person name="Ohm R.A."/>
            <person name="de Bekker C."/>
        </authorList>
    </citation>
    <scope>NUCLEOTIDE SEQUENCE [LARGE SCALE GENOMIC DNA]</scope>
    <source>
        <strain evidence="16 17">EC05</strain>
    </source>
</reference>
<dbReference type="Gene3D" id="3.30.70.2520">
    <property type="match status" value="1"/>
</dbReference>
<dbReference type="GO" id="GO:0031966">
    <property type="term" value="C:mitochondrial membrane"/>
    <property type="evidence" value="ECO:0007669"/>
    <property type="project" value="UniProtKB-SubCell"/>
</dbReference>
<dbReference type="Proteomes" id="UP000562929">
    <property type="component" value="Unassembled WGS sequence"/>
</dbReference>
<evidence type="ECO:0000256" key="7">
    <source>
        <dbReference type="ARBA" id="ARBA00022630"/>
    </source>
</evidence>
<dbReference type="InterPro" id="IPR016166">
    <property type="entry name" value="FAD-bd_PCMH"/>
</dbReference>
<dbReference type="OrthoDB" id="610608at2759"/>
<dbReference type="InterPro" id="IPR016169">
    <property type="entry name" value="FAD-bd_PCMH_sub2"/>
</dbReference>
<comment type="similarity">
    <text evidence="5 13">Belongs to the oxygen-dependent FAD-linked oxidoreductase family.</text>
</comment>
<protein>
    <recommendedName>
        <fullName evidence="6 13">D-arabinono-1,4-lactone oxidase</fullName>
        <shortName evidence="13">ALO</shortName>
        <ecNumber evidence="6 13">1.1.3.37</ecNumber>
    </recommendedName>
    <alternativeName>
        <fullName evidence="12 13">L-galactono-gamma-lactone oxidase</fullName>
    </alternativeName>
</protein>
<dbReference type="InterPro" id="IPR030654">
    <property type="entry name" value="Sugar_lactone_oxidase"/>
</dbReference>
<evidence type="ECO:0000256" key="12">
    <source>
        <dbReference type="ARBA" id="ARBA00033418"/>
    </source>
</evidence>
<evidence type="ECO:0000256" key="14">
    <source>
        <dbReference type="SAM" id="MobiDB-lite"/>
    </source>
</evidence>
<dbReference type="InterPro" id="IPR010031">
    <property type="entry name" value="FAD_lactone_oxidase-like"/>
</dbReference>
<feature type="region of interest" description="Disordered" evidence="14">
    <location>
        <begin position="1"/>
        <end position="22"/>
    </location>
</feature>
<proteinExistence type="inferred from homology"/>
<evidence type="ECO:0000313" key="17">
    <source>
        <dbReference type="Proteomes" id="UP000562929"/>
    </source>
</evidence>
<dbReference type="InterPro" id="IPR016167">
    <property type="entry name" value="FAD-bd_PCMH_sub1"/>
</dbReference>
<evidence type="ECO:0000259" key="15">
    <source>
        <dbReference type="PROSITE" id="PS51387"/>
    </source>
</evidence>
<evidence type="ECO:0000256" key="1">
    <source>
        <dbReference type="ARBA" id="ARBA00001974"/>
    </source>
</evidence>
<dbReference type="InterPro" id="IPR007173">
    <property type="entry name" value="ALO_C"/>
</dbReference>
<dbReference type="Pfam" id="PF04030">
    <property type="entry name" value="ALO"/>
    <property type="match status" value="1"/>
</dbReference>
<comment type="caution">
    <text evidence="16">The sequence shown here is derived from an EMBL/GenBank/DDBJ whole genome shotgun (WGS) entry which is preliminary data.</text>
</comment>
<evidence type="ECO:0000256" key="10">
    <source>
        <dbReference type="ARBA" id="ARBA00023002"/>
    </source>
</evidence>
<gene>
    <name evidence="16" type="ORF">GQ602_000804</name>
</gene>
<dbReference type="EMBL" id="JAACLJ010000001">
    <property type="protein sequence ID" value="KAF4595191.1"/>
    <property type="molecule type" value="Genomic_DNA"/>
</dbReference>
<organism evidence="16 17">
    <name type="scientific">Ophiocordyceps camponoti-floridani</name>
    <dbReference type="NCBI Taxonomy" id="2030778"/>
    <lineage>
        <taxon>Eukaryota</taxon>
        <taxon>Fungi</taxon>
        <taxon>Dikarya</taxon>
        <taxon>Ascomycota</taxon>
        <taxon>Pezizomycotina</taxon>
        <taxon>Sordariomycetes</taxon>
        <taxon>Hypocreomycetidae</taxon>
        <taxon>Hypocreales</taxon>
        <taxon>Ophiocordycipitaceae</taxon>
        <taxon>Ophiocordyceps</taxon>
    </lineage>
</organism>
<dbReference type="InterPro" id="IPR006093">
    <property type="entry name" value="Oxy_OxRdtase_FAD_BS"/>
</dbReference>
<dbReference type="GO" id="GO:0071949">
    <property type="term" value="F:FAD binding"/>
    <property type="evidence" value="ECO:0007669"/>
    <property type="project" value="UniProtKB-UniRule"/>
</dbReference>
<feature type="compositionally biased region" description="Polar residues" evidence="14">
    <location>
        <begin position="1"/>
        <end position="10"/>
    </location>
</feature>
<dbReference type="UniPathway" id="UPA00132"/>
<dbReference type="PANTHER" id="PTHR43762:SF1">
    <property type="entry name" value="D-ARABINONO-1,4-LACTONE OXIDASE"/>
    <property type="match status" value="1"/>
</dbReference>
<evidence type="ECO:0000256" key="11">
    <source>
        <dbReference type="ARBA" id="ARBA00023136"/>
    </source>
</evidence>
<name>A0A8H4QCV0_9HYPO</name>
<dbReference type="GO" id="GO:0003885">
    <property type="term" value="F:D-arabinono-1,4-lactone oxidase activity"/>
    <property type="evidence" value="ECO:0007669"/>
    <property type="project" value="UniProtKB-UniRule"/>
</dbReference>
<comment type="subcellular location">
    <subcellularLocation>
        <location evidence="2">Membrane</location>
    </subcellularLocation>
    <subcellularLocation>
        <location evidence="13">Mitochondrion membrane</location>
    </subcellularLocation>
</comment>
<dbReference type="UniPathway" id="UPA00771">
    <property type="reaction ID" value="UER00766"/>
</dbReference>
<dbReference type="NCBIfam" id="TIGR01678">
    <property type="entry name" value="FAD_lactone_ox"/>
    <property type="match status" value="1"/>
</dbReference>
<sequence length="516" mass="57556">MNRPTATSLEKGTGDEDDGIPFRARRNHVHRTWAGTFTSLPELYIQPRTIAEVEKAVRLAQQGGRRIVTTGSGHSPSSLTCTSSWMLNLDHLSRVVSLDSQTGIVVVEAGIRLGALTETLSRHGLALPNLGSIDQQSIAGALATGTHGSSLRHGLVSEAVTGLRITLAGGRTETCDAHVRTELFRAALLSLGALGVVVEVTIQAVPAFDIAWRQTMDADARMLESWREGTLWTQAEFVRVWWFPYTRRAVVWRGDKTDKAVTMDERNRDGAKGCWSGGLWRRISFNLHRGLLWLAHWVPRVLPTVEWLVFGLEYGFADGSETGAVEPGRRALLMDCLYSQFVNEWALPLHRGPEALARLGAWLHGLPAEHPDHYGRPIPFPVRGLYVHAPIEVRVCDTTNSRQPRPLLDPTADNHPTVFLNATLYRPFGLDPPCHQRYYQAFEWLMSRLDGRPHWAKNFLAGRDEVEAMYGPRLGLFRRVRAELDPEGVFVGPWLRGRVLEAGGRLRCEEVDGLTV</sequence>
<evidence type="ECO:0000256" key="5">
    <source>
        <dbReference type="ARBA" id="ARBA00005466"/>
    </source>
</evidence>